<dbReference type="InterPro" id="IPR011009">
    <property type="entry name" value="Kinase-like_dom_sf"/>
</dbReference>
<protein>
    <recommendedName>
        <fullName evidence="3">non-specific serine/threonine protein kinase</fullName>
        <ecNumber evidence="3">2.7.11.1</ecNumber>
    </recommendedName>
</protein>
<keyword evidence="14" id="KW-1133">Transmembrane helix</keyword>
<keyword evidence="22" id="KW-1185">Reference proteome</keyword>
<comment type="subcellular location">
    <subcellularLocation>
        <location evidence="1">Membrane</location>
        <topology evidence="1">Single-pass type I membrane protein</topology>
    </subcellularLocation>
</comment>
<keyword evidence="13" id="KW-0067">ATP-binding</keyword>
<evidence type="ECO:0000256" key="19">
    <source>
        <dbReference type="ARBA" id="ARBA00048679"/>
    </source>
</evidence>
<accession>A0A7J8THV4</accession>
<evidence type="ECO:0000256" key="5">
    <source>
        <dbReference type="ARBA" id="ARBA00022553"/>
    </source>
</evidence>
<evidence type="ECO:0000256" key="16">
    <source>
        <dbReference type="ARBA" id="ARBA00023170"/>
    </source>
</evidence>
<dbReference type="PANTHER" id="PTHR48053">
    <property type="entry name" value="LEUCINE RICH REPEAT FAMILY PROTEIN, EXPRESSED"/>
    <property type="match status" value="1"/>
</dbReference>
<dbReference type="InterPro" id="IPR000719">
    <property type="entry name" value="Prot_kinase_dom"/>
</dbReference>
<dbReference type="Gene3D" id="3.30.200.20">
    <property type="entry name" value="Phosphorylase Kinase, domain 1"/>
    <property type="match status" value="1"/>
</dbReference>
<evidence type="ECO:0000313" key="22">
    <source>
        <dbReference type="Proteomes" id="UP000593561"/>
    </source>
</evidence>
<keyword evidence="6" id="KW-0433">Leucine-rich repeat</keyword>
<dbReference type="GO" id="GO:0004674">
    <property type="term" value="F:protein serine/threonine kinase activity"/>
    <property type="evidence" value="ECO:0007669"/>
    <property type="project" value="UniProtKB-KW"/>
</dbReference>
<dbReference type="Pfam" id="PF00069">
    <property type="entry name" value="Pkinase"/>
    <property type="match status" value="1"/>
</dbReference>
<organism evidence="21 22">
    <name type="scientific">Gossypium davidsonii</name>
    <name type="common">Davidson's cotton</name>
    <name type="synonym">Gossypium klotzschianum subsp. davidsonii</name>
    <dbReference type="NCBI Taxonomy" id="34287"/>
    <lineage>
        <taxon>Eukaryota</taxon>
        <taxon>Viridiplantae</taxon>
        <taxon>Streptophyta</taxon>
        <taxon>Embryophyta</taxon>
        <taxon>Tracheophyta</taxon>
        <taxon>Spermatophyta</taxon>
        <taxon>Magnoliopsida</taxon>
        <taxon>eudicotyledons</taxon>
        <taxon>Gunneridae</taxon>
        <taxon>Pentapetalae</taxon>
        <taxon>rosids</taxon>
        <taxon>malvids</taxon>
        <taxon>Malvales</taxon>
        <taxon>Malvaceae</taxon>
        <taxon>Malvoideae</taxon>
        <taxon>Gossypium</taxon>
    </lineage>
</organism>
<keyword evidence="7" id="KW-0808">Transferase</keyword>
<keyword evidence="16" id="KW-0675">Receptor</keyword>
<dbReference type="Gene3D" id="3.80.10.10">
    <property type="entry name" value="Ribonuclease Inhibitor"/>
    <property type="match status" value="1"/>
</dbReference>
<dbReference type="Pfam" id="PF00560">
    <property type="entry name" value="LRR_1"/>
    <property type="match status" value="4"/>
</dbReference>
<evidence type="ECO:0000256" key="17">
    <source>
        <dbReference type="ARBA" id="ARBA00023180"/>
    </source>
</evidence>
<keyword evidence="11" id="KW-0547">Nucleotide-binding</keyword>
<dbReference type="PROSITE" id="PS50011">
    <property type="entry name" value="PROTEIN_KINASE_DOM"/>
    <property type="match status" value="1"/>
</dbReference>
<comment type="caution">
    <text evidence="21">The sequence shown here is derived from an EMBL/GenBank/DDBJ whole genome shotgun (WGS) entry which is preliminary data.</text>
</comment>
<dbReference type="InterPro" id="IPR001611">
    <property type="entry name" value="Leu-rich_rpt"/>
</dbReference>
<evidence type="ECO:0000256" key="14">
    <source>
        <dbReference type="ARBA" id="ARBA00022989"/>
    </source>
</evidence>
<evidence type="ECO:0000256" key="10">
    <source>
        <dbReference type="ARBA" id="ARBA00022737"/>
    </source>
</evidence>
<keyword evidence="4" id="KW-0723">Serine/threonine-protein kinase</keyword>
<comment type="catalytic activity">
    <reaction evidence="18">
        <text>L-threonyl-[protein] + ATP = O-phospho-L-threonyl-[protein] + ADP + H(+)</text>
        <dbReference type="Rhea" id="RHEA:46608"/>
        <dbReference type="Rhea" id="RHEA-COMP:11060"/>
        <dbReference type="Rhea" id="RHEA-COMP:11605"/>
        <dbReference type="ChEBI" id="CHEBI:15378"/>
        <dbReference type="ChEBI" id="CHEBI:30013"/>
        <dbReference type="ChEBI" id="CHEBI:30616"/>
        <dbReference type="ChEBI" id="CHEBI:61977"/>
        <dbReference type="ChEBI" id="CHEBI:456216"/>
        <dbReference type="EC" id="2.7.11.1"/>
    </reaction>
</comment>
<keyword evidence="15" id="KW-0472">Membrane</keyword>
<name>A0A7J8THV4_GOSDV</name>
<comment type="similarity">
    <text evidence="2">Belongs to the RLP family.</text>
</comment>
<dbReference type="GO" id="GO:0016020">
    <property type="term" value="C:membrane"/>
    <property type="evidence" value="ECO:0007669"/>
    <property type="project" value="UniProtKB-SubCell"/>
</dbReference>
<evidence type="ECO:0000256" key="8">
    <source>
        <dbReference type="ARBA" id="ARBA00022692"/>
    </source>
</evidence>
<evidence type="ECO:0000256" key="15">
    <source>
        <dbReference type="ARBA" id="ARBA00023136"/>
    </source>
</evidence>
<dbReference type="AlphaFoldDB" id="A0A7J8THV4"/>
<dbReference type="EC" id="2.7.11.1" evidence="3"/>
<evidence type="ECO:0000256" key="9">
    <source>
        <dbReference type="ARBA" id="ARBA00022729"/>
    </source>
</evidence>
<dbReference type="InterPro" id="IPR032675">
    <property type="entry name" value="LRR_dom_sf"/>
</dbReference>
<evidence type="ECO:0000256" key="12">
    <source>
        <dbReference type="ARBA" id="ARBA00022777"/>
    </source>
</evidence>
<dbReference type="SUPFAM" id="SSF52058">
    <property type="entry name" value="L domain-like"/>
    <property type="match status" value="1"/>
</dbReference>
<keyword evidence="5" id="KW-0597">Phosphoprotein</keyword>
<keyword evidence="12" id="KW-0418">Kinase</keyword>
<sequence length="353" mass="39746">MGNMKFLLALILSNKKLKGPIPSSLTALYKFVLLVLDSPIPYEIGNLKNLFEMNLSKNKLKGLIPSSLSNSSKLRFLCLDSNLLEGLLPQEIGNFKALSFLNLSNSKLIGPIPSSIGYCSSLQEIYSSKNHINGNIPSKVFRDYSAVLDLSHNNLIGQIPESLRPLEKVNLSYNSVKGPIPDYLINNFKPDSFGKTRIYVETHQPCYILDYSPIDAKQKSNVPNSNVRKNGDLFLIWNFDGRIAFEDIVEATEDFDIRYCIGIGGYGSVYKAQLPSGIIVSLKKLHRRDAEVPAFETSSKNEAKMLPEIRHKNIVKLYGLCLHNHCMFLIYEYMAREILFFVLANDNKAVELD</sequence>
<dbReference type="SUPFAM" id="SSF56112">
    <property type="entry name" value="Protein kinase-like (PK-like)"/>
    <property type="match status" value="1"/>
</dbReference>
<evidence type="ECO:0000313" key="21">
    <source>
        <dbReference type="EMBL" id="MBA0637747.1"/>
    </source>
</evidence>
<evidence type="ECO:0000256" key="6">
    <source>
        <dbReference type="ARBA" id="ARBA00022614"/>
    </source>
</evidence>
<proteinExistence type="inferred from homology"/>
<keyword evidence="8" id="KW-0812">Transmembrane</keyword>
<dbReference type="FunFam" id="3.80.10.10:FF:000041">
    <property type="entry name" value="LRR receptor-like serine/threonine-protein kinase ERECTA"/>
    <property type="match status" value="1"/>
</dbReference>
<evidence type="ECO:0000256" key="2">
    <source>
        <dbReference type="ARBA" id="ARBA00009592"/>
    </source>
</evidence>
<evidence type="ECO:0000256" key="1">
    <source>
        <dbReference type="ARBA" id="ARBA00004479"/>
    </source>
</evidence>
<evidence type="ECO:0000256" key="18">
    <source>
        <dbReference type="ARBA" id="ARBA00047899"/>
    </source>
</evidence>
<evidence type="ECO:0000256" key="4">
    <source>
        <dbReference type="ARBA" id="ARBA00022527"/>
    </source>
</evidence>
<evidence type="ECO:0000259" key="20">
    <source>
        <dbReference type="PROSITE" id="PS50011"/>
    </source>
</evidence>
<keyword evidence="17" id="KW-0325">Glycoprotein</keyword>
<keyword evidence="9" id="KW-0732">Signal</keyword>
<dbReference type="FunFam" id="3.30.200.20:FF:000309">
    <property type="entry name" value="Leucine-rich repeat receptor protein kinase MSP1"/>
    <property type="match status" value="1"/>
</dbReference>
<evidence type="ECO:0000256" key="7">
    <source>
        <dbReference type="ARBA" id="ARBA00022679"/>
    </source>
</evidence>
<evidence type="ECO:0000256" key="3">
    <source>
        <dbReference type="ARBA" id="ARBA00012513"/>
    </source>
</evidence>
<dbReference type="GO" id="GO:0005524">
    <property type="term" value="F:ATP binding"/>
    <property type="evidence" value="ECO:0007669"/>
    <property type="project" value="UniProtKB-KW"/>
</dbReference>
<feature type="domain" description="Protein kinase" evidence="20">
    <location>
        <begin position="255"/>
        <end position="353"/>
    </location>
</feature>
<gene>
    <name evidence="21" type="ORF">Godav_022137</name>
</gene>
<dbReference type="Proteomes" id="UP000593561">
    <property type="component" value="Unassembled WGS sequence"/>
</dbReference>
<dbReference type="InterPro" id="IPR051716">
    <property type="entry name" value="Plant_RL_S/T_kinase"/>
</dbReference>
<evidence type="ECO:0000256" key="11">
    <source>
        <dbReference type="ARBA" id="ARBA00022741"/>
    </source>
</evidence>
<dbReference type="EMBL" id="JABFAC010249088">
    <property type="protein sequence ID" value="MBA0637747.1"/>
    <property type="molecule type" value="Genomic_DNA"/>
</dbReference>
<comment type="catalytic activity">
    <reaction evidence="19">
        <text>L-seryl-[protein] + ATP = O-phospho-L-seryl-[protein] + ADP + H(+)</text>
        <dbReference type="Rhea" id="RHEA:17989"/>
        <dbReference type="Rhea" id="RHEA-COMP:9863"/>
        <dbReference type="Rhea" id="RHEA-COMP:11604"/>
        <dbReference type="ChEBI" id="CHEBI:15378"/>
        <dbReference type="ChEBI" id="CHEBI:29999"/>
        <dbReference type="ChEBI" id="CHEBI:30616"/>
        <dbReference type="ChEBI" id="CHEBI:83421"/>
        <dbReference type="ChEBI" id="CHEBI:456216"/>
        <dbReference type="EC" id="2.7.11.1"/>
    </reaction>
</comment>
<dbReference type="PANTHER" id="PTHR48053:SF126">
    <property type="entry name" value="MDIS1-INTERACTING RECEPTOR LIKE KINASE 2-LIKE ISOFORM X1"/>
    <property type="match status" value="1"/>
</dbReference>
<evidence type="ECO:0000256" key="13">
    <source>
        <dbReference type="ARBA" id="ARBA00022840"/>
    </source>
</evidence>
<reference evidence="21 22" key="1">
    <citation type="journal article" date="2019" name="Genome Biol. Evol.">
        <title>Insights into the evolution of the New World diploid cottons (Gossypium, subgenus Houzingenia) based on genome sequencing.</title>
        <authorList>
            <person name="Grover C.E."/>
            <person name="Arick M.A. 2nd"/>
            <person name="Thrash A."/>
            <person name="Conover J.L."/>
            <person name="Sanders W.S."/>
            <person name="Peterson D.G."/>
            <person name="Frelichowski J.E."/>
            <person name="Scheffler J.A."/>
            <person name="Scheffler B.E."/>
            <person name="Wendel J.F."/>
        </authorList>
    </citation>
    <scope>NUCLEOTIDE SEQUENCE [LARGE SCALE GENOMIC DNA]</scope>
    <source>
        <strain evidence="21">27</strain>
        <tissue evidence="21">Leaf</tissue>
    </source>
</reference>
<keyword evidence="10" id="KW-0677">Repeat</keyword>